<accession>A0ABD1Y0C2</accession>
<keyword evidence="1" id="KW-0472">Membrane</keyword>
<protein>
    <submittedName>
        <fullName evidence="2">Uncharacterized protein</fullName>
    </submittedName>
</protein>
<dbReference type="Gene3D" id="1.20.1250.20">
    <property type="entry name" value="MFS general substrate transporter like domains"/>
    <property type="match status" value="1"/>
</dbReference>
<keyword evidence="1" id="KW-1133">Transmembrane helix</keyword>
<name>A0ABD1Y0C2_9MARC</name>
<keyword evidence="1" id="KW-0812">Transmembrane</keyword>
<organism evidence="2 3">
    <name type="scientific">Riccia fluitans</name>
    <dbReference type="NCBI Taxonomy" id="41844"/>
    <lineage>
        <taxon>Eukaryota</taxon>
        <taxon>Viridiplantae</taxon>
        <taxon>Streptophyta</taxon>
        <taxon>Embryophyta</taxon>
        <taxon>Marchantiophyta</taxon>
        <taxon>Marchantiopsida</taxon>
        <taxon>Marchantiidae</taxon>
        <taxon>Marchantiales</taxon>
        <taxon>Ricciaceae</taxon>
        <taxon>Riccia</taxon>
    </lineage>
</organism>
<dbReference type="AlphaFoldDB" id="A0ABD1Y0C2"/>
<proteinExistence type="predicted"/>
<evidence type="ECO:0000313" key="3">
    <source>
        <dbReference type="Proteomes" id="UP001605036"/>
    </source>
</evidence>
<feature type="transmembrane region" description="Helical" evidence="1">
    <location>
        <begin position="136"/>
        <end position="158"/>
    </location>
</feature>
<comment type="caution">
    <text evidence="2">The sequence shown here is derived from an EMBL/GenBank/DDBJ whole genome shotgun (WGS) entry which is preliminary data.</text>
</comment>
<reference evidence="2 3" key="1">
    <citation type="submission" date="2024-09" db="EMBL/GenBank/DDBJ databases">
        <title>Chromosome-scale assembly of Riccia fluitans.</title>
        <authorList>
            <person name="Paukszto L."/>
            <person name="Sawicki J."/>
            <person name="Karawczyk K."/>
            <person name="Piernik-Szablinska J."/>
            <person name="Szczecinska M."/>
            <person name="Mazdziarz M."/>
        </authorList>
    </citation>
    <scope>NUCLEOTIDE SEQUENCE [LARGE SCALE GENOMIC DNA]</scope>
    <source>
        <strain evidence="2">Rf_01</strain>
        <tissue evidence="2">Aerial parts of the thallus</tissue>
    </source>
</reference>
<dbReference type="EMBL" id="JBHFFA010000006">
    <property type="protein sequence ID" value="KAL2620071.1"/>
    <property type="molecule type" value="Genomic_DNA"/>
</dbReference>
<feature type="transmembrane region" description="Helical" evidence="1">
    <location>
        <begin position="178"/>
        <end position="200"/>
    </location>
</feature>
<dbReference type="InterPro" id="IPR036259">
    <property type="entry name" value="MFS_trans_sf"/>
</dbReference>
<evidence type="ECO:0000313" key="2">
    <source>
        <dbReference type="EMBL" id="KAL2620071.1"/>
    </source>
</evidence>
<gene>
    <name evidence="2" type="ORF">R1flu_000276</name>
</gene>
<evidence type="ECO:0000256" key="1">
    <source>
        <dbReference type="SAM" id="Phobius"/>
    </source>
</evidence>
<keyword evidence="3" id="KW-1185">Reference proteome</keyword>
<sequence length="260" mass="29353">MSLLQRSIRALLKTVGAQHLFRYGSSLLKPTISSSSATEAVVASLRKIVDDFSELYNIFDCRHGRHQRRKPFRNEKQKTRNLVNEFIRGNSGELEEWMTENIKSLYRGYGSLRPIHLVIFSQVLTRVFSKGGLSTIVNSIWTLTVVLLVARPIFNSVVFPLARKFLGHIYRGSIPRRIGVAVTVVIFTLVAAAAVETWWLQETRAARRWLRLRIGYCIAQELLMAFAAVVLGQPGGHPFLRGCALKFINQALSLSLKDLS</sequence>
<feature type="transmembrane region" description="Helical" evidence="1">
    <location>
        <begin position="212"/>
        <end position="231"/>
    </location>
</feature>
<dbReference type="Proteomes" id="UP001605036">
    <property type="component" value="Unassembled WGS sequence"/>
</dbReference>